<dbReference type="KEGG" id="vg:18263667"/>
<keyword evidence="2" id="KW-1185">Reference proteome</keyword>
<sequence>MINLDFLFYIAITFMQKYDIVKKYIPDISTFTIKYEKGYYDCKIIIDRNKHDSIIIYANNRKNTFWYDSPIDPLLEKIVKSVFPNDDYCLMPNGFAIYGNGHNNNCDFFEKRNYRYNVSANNISSYIKLSKNIHHRNKYNINVKLLSKICYLFKIYNNEKHVTVKKNMPIYSNQEIIHNIEMEIKNIFENNKEITRQDLLKLNEIYDLTLFQFD</sequence>
<evidence type="ECO:0000313" key="2">
    <source>
        <dbReference type="Proteomes" id="UP000174145"/>
    </source>
</evidence>
<protein>
    <submittedName>
        <fullName evidence="1">Uncharacterized protein</fullName>
    </submittedName>
</protein>
<proteinExistence type="predicted"/>
<dbReference type="Proteomes" id="UP000174145">
    <property type="component" value="Segment"/>
</dbReference>
<name>W6JJ03_9POXV</name>
<dbReference type="GeneID" id="18263667"/>
<evidence type="ECO:0000313" key="1">
    <source>
        <dbReference type="EMBL" id="BAO49598.1"/>
    </source>
</evidence>
<dbReference type="EMBL" id="AP013055">
    <property type="protein sequence ID" value="BAO49598.1"/>
    <property type="molecule type" value="Genomic_DNA"/>
</dbReference>
<organism evidence="1 2">
    <name type="scientific">Alphaentomopoxvirus acuprea</name>
    <dbReference type="NCBI Taxonomy" id="62099"/>
    <lineage>
        <taxon>Viruses</taxon>
        <taxon>Varidnaviria</taxon>
        <taxon>Bamfordvirae</taxon>
        <taxon>Nucleocytoviricota</taxon>
        <taxon>Pokkesviricetes</taxon>
        <taxon>Chitovirales</taxon>
        <taxon>Poxviridae</taxon>
        <taxon>Entomopoxvirinae</taxon>
        <taxon>Alphaentomopoxvirus</taxon>
    </lineage>
</organism>
<dbReference type="RefSeq" id="YP_009001711.1">
    <property type="nucleotide sequence ID" value="NC_023426.1"/>
</dbReference>
<reference evidence="1 2" key="1">
    <citation type="journal article" date="2014" name="Virology">
        <title>The complete genome sequence of the Alphaentomopoxvirus Anomala cuprea entomopoxvirus, including its terminal hairpin loop sequences, suggests a potentially unique mode of apoptosis inhibition and mode of DNA replication.</title>
        <authorList>
            <person name="Mitsuhashi W."/>
            <person name="Miyamoto K."/>
            <person name="Wada S."/>
        </authorList>
    </citation>
    <scope>NUCLEOTIDE SEQUENCE [LARGE SCALE GENOMIC DNA]</scope>
    <source>
        <strain evidence="1">CV6M</strain>
    </source>
</reference>
<accession>W6JJ03</accession>